<feature type="domain" description="Beta-lactamase-related" evidence="3">
    <location>
        <begin position="34"/>
        <end position="363"/>
    </location>
</feature>
<gene>
    <name evidence="4" type="ORF">LNV07_08355</name>
</gene>
<keyword evidence="2" id="KW-0732">Signal</keyword>
<accession>A0ABT2YDK5</accession>
<dbReference type="Pfam" id="PF00144">
    <property type="entry name" value="Beta-lactamase"/>
    <property type="match status" value="1"/>
</dbReference>
<feature type="chain" id="PRO_5046703470" evidence="2">
    <location>
        <begin position="26"/>
        <end position="616"/>
    </location>
</feature>
<dbReference type="PANTHER" id="PTHR46825:SF9">
    <property type="entry name" value="BETA-LACTAMASE-RELATED DOMAIN-CONTAINING PROTEIN"/>
    <property type="match status" value="1"/>
</dbReference>
<proteinExistence type="predicted"/>
<dbReference type="PANTHER" id="PTHR46825">
    <property type="entry name" value="D-ALANYL-D-ALANINE-CARBOXYPEPTIDASE/ENDOPEPTIDASE AMPH"/>
    <property type="match status" value="1"/>
</dbReference>
<organism evidence="4 5">
    <name type="scientific">Roseateles oligotrophus</name>
    <dbReference type="NCBI Taxonomy" id="1769250"/>
    <lineage>
        <taxon>Bacteria</taxon>
        <taxon>Pseudomonadati</taxon>
        <taxon>Pseudomonadota</taxon>
        <taxon>Betaproteobacteria</taxon>
        <taxon>Burkholderiales</taxon>
        <taxon>Sphaerotilaceae</taxon>
        <taxon>Roseateles</taxon>
    </lineage>
</organism>
<evidence type="ECO:0000256" key="2">
    <source>
        <dbReference type="SAM" id="SignalP"/>
    </source>
</evidence>
<evidence type="ECO:0000256" key="1">
    <source>
        <dbReference type="SAM" id="Phobius"/>
    </source>
</evidence>
<evidence type="ECO:0000313" key="5">
    <source>
        <dbReference type="Proteomes" id="UP001209701"/>
    </source>
</evidence>
<reference evidence="4 5" key="1">
    <citation type="submission" date="2021-11" db="EMBL/GenBank/DDBJ databases">
        <authorList>
            <person name="Liang Q."/>
            <person name="Mou H."/>
            <person name="Liu Z."/>
        </authorList>
    </citation>
    <scope>NUCLEOTIDE SEQUENCE [LARGE SCALE GENOMIC DNA]</scope>
    <source>
        <strain evidence="4 5">CHU3</strain>
    </source>
</reference>
<feature type="transmembrane region" description="Helical" evidence="1">
    <location>
        <begin position="560"/>
        <end position="581"/>
    </location>
</feature>
<dbReference type="InterPro" id="IPR001466">
    <property type="entry name" value="Beta-lactam-related"/>
</dbReference>
<keyword evidence="5" id="KW-1185">Reference proteome</keyword>
<feature type="transmembrane region" description="Helical" evidence="1">
    <location>
        <begin position="593"/>
        <end position="615"/>
    </location>
</feature>
<feature type="signal peptide" evidence="2">
    <location>
        <begin position="1"/>
        <end position="25"/>
    </location>
</feature>
<dbReference type="InterPro" id="IPR050491">
    <property type="entry name" value="AmpC-like"/>
</dbReference>
<sequence length="616" mass="66194">MRNLHTLSAALLSLLLWVLPPQTRASASPAQALKQDLTQLLAAQQLAGAVYSTVRDGAMETDSVGYFHAGQQRPMPVDAKINLGSVTKTLLSLAVLRLVSEGRLSLDAPVETLLPGLRFENAWANSSPVRLRHLLDHTAGLEDLRLWHMFSAKTSPDQSLALALQRDASVLRLRSEPGRVCSYSNLGYTLAAMVLESVVKERYENWADRELLAPLGMHDSSFGFVSQEPGTAGFDPRLAWGHQGDLSTVASMAVAVRPAGQFTSTAADMGRLMQFLLGSGELAGTRFIRPELMAAMGQASTSDAARAGLLMGYGLGLSTRDRHGAVGLCHAGSVIGYRAMMCVYREQQRAFFIALNSDSETADYGRFDASLIAHLGLSRPAPAGHAAKNATLAAWQGRYVLAPNRFEAASLVDRLFNSWTVDEQDDGSVRLTIASRVPVLLWPTGARLARQEDRLQASHAMTLDAAGRQVLSDGYRSARQIGTWEFVGLWASAAAGTLGLVYWLLRLLLLALKKLTRTPYAGPNRLLPLSAAALACAALLLPLPLFLAQPWLAIGDPGPATWSVYLATLALPGLMLAQAVLSGCQRQAADLLAALALLQACALLAAWGLLPLVLWH</sequence>
<evidence type="ECO:0000259" key="3">
    <source>
        <dbReference type="Pfam" id="PF00144"/>
    </source>
</evidence>
<dbReference type="SUPFAM" id="SSF56601">
    <property type="entry name" value="beta-lactamase/transpeptidase-like"/>
    <property type="match status" value="1"/>
</dbReference>
<keyword evidence="1" id="KW-0472">Membrane</keyword>
<dbReference type="InterPro" id="IPR012338">
    <property type="entry name" value="Beta-lactam/transpept-like"/>
</dbReference>
<keyword evidence="1" id="KW-1133">Transmembrane helix</keyword>
<dbReference type="Gene3D" id="3.40.710.10">
    <property type="entry name" value="DD-peptidase/beta-lactamase superfamily"/>
    <property type="match status" value="1"/>
</dbReference>
<keyword evidence="1" id="KW-0812">Transmembrane</keyword>
<protein>
    <submittedName>
        <fullName evidence="4">Beta-lactamase family protein</fullName>
    </submittedName>
</protein>
<evidence type="ECO:0000313" key="4">
    <source>
        <dbReference type="EMBL" id="MCV2368109.1"/>
    </source>
</evidence>
<comment type="caution">
    <text evidence="4">The sequence shown here is derived from an EMBL/GenBank/DDBJ whole genome shotgun (WGS) entry which is preliminary data.</text>
</comment>
<feature type="transmembrane region" description="Helical" evidence="1">
    <location>
        <begin position="526"/>
        <end position="548"/>
    </location>
</feature>
<name>A0ABT2YDK5_9BURK</name>
<feature type="transmembrane region" description="Helical" evidence="1">
    <location>
        <begin position="486"/>
        <end position="505"/>
    </location>
</feature>
<dbReference type="EMBL" id="JAJIRN010000003">
    <property type="protein sequence ID" value="MCV2368109.1"/>
    <property type="molecule type" value="Genomic_DNA"/>
</dbReference>
<dbReference type="Proteomes" id="UP001209701">
    <property type="component" value="Unassembled WGS sequence"/>
</dbReference>